<feature type="region of interest" description="Disordered" evidence="5">
    <location>
        <begin position="513"/>
        <end position="588"/>
    </location>
</feature>
<evidence type="ECO:0000313" key="8">
    <source>
        <dbReference type="RefSeq" id="XP_030078139.1"/>
    </source>
</evidence>
<accession>A0A6P7ZW57</accession>
<dbReference type="Gene3D" id="3.60.40.10">
    <property type="entry name" value="PPM-type phosphatase domain"/>
    <property type="match status" value="1"/>
</dbReference>
<dbReference type="InterPro" id="IPR036457">
    <property type="entry name" value="PPM-type-like_dom_sf"/>
</dbReference>
<protein>
    <submittedName>
        <fullName evidence="8">Protein phosphatase 1D isoform X1</fullName>
    </submittedName>
</protein>
<dbReference type="GO" id="GO:0004722">
    <property type="term" value="F:protein serine/threonine phosphatase activity"/>
    <property type="evidence" value="ECO:0007669"/>
    <property type="project" value="InterPro"/>
</dbReference>
<dbReference type="PROSITE" id="PS51746">
    <property type="entry name" value="PPM_2"/>
    <property type="match status" value="1"/>
</dbReference>
<dbReference type="Proteomes" id="UP000515156">
    <property type="component" value="Chromosome 13"/>
</dbReference>
<keyword evidence="1" id="KW-0479">Metal-binding</keyword>
<dbReference type="InterPro" id="IPR000222">
    <property type="entry name" value="PP2C_BS"/>
</dbReference>
<evidence type="ECO:0000313" key="7">
    <source>
        <dbReference type="Proteomes" id="UP000515156"/>
    </source>
</evidence>
<dbReference type="RefSeq" id="XP_030078139.1">
    <property type="nucleotide sequence ID" value="XM_030222279.1"/>
</dbReference>
<organism evidence="7 8">
    <name type="scientific">Microcaecilia unicolor</name>
    <dbReference type="NCBI Taxonomy" id="1415580"/>
    <lineage>
        <taxon>Eukaryota</taxon>
        <taxon>Metazoa</taxon>
        <taxon>Chordata</taxon>
        <taxon>Craniata</taxon>
        <taxon>Vertebrata</taxon>
        <taxon>Euteleostomi</taxon>
        <taxon>Amphibia</taxon>
        <taxon>Gymnophiona</taxon>
        <taxon>Siphonopidae</taxon>
        <taxon>Microcaecilia</taxon>
    </lineage>
</organism>
<dbReference type="AlphaFoldDB" id="A0A6P7ZW57"/>
<dbReference type="GeneID" id="115482484"/>
<dbReference type="GO" id="GO:0046872">
    <property type="term" value="F:metal ion binding"/>
    <property type="evidence" value="ECO:0007669"/>
    <property type="project" value="UniProtKB-KW"/>
</dbReference>
<feature type="region of interest" description="Disordered" evidence="5">
    <location>
        <begin position="32"/>
        <end position="52"/>
    </location>
</feature>
<name>A0A6P7ZW57_9AMPH</name>
<evidence type="ECO:0000256" key="3">
    <source>
        <dbReference type="ARBA" id="ARBA00022912"/>
    </source>
</evidence>
<dbReference type="Pfam" id="PF00481">
    <property type="entry name" value="PP2C"/>
    <property type="match status" value="1"/>
</dbReference>
<proteinExistence type="inferred from homology"/>
<dbReference type="SMART" id="SM00332">
    <property type="entry name" value="PP2Cc"/>
    <property type="match status" value="1"/>
</dbReference>
<dbReference type="CTD" id="8493"/>
<evidence type="ECO:0000256" key="4">
    <source>
        <dbReference type="RuleBase" id="RU003465"/>
    </source>
</evidence>
<reference evidence="8" key="1">
    <citation type="submission" date="2025-08" db="UniProtKB">
        <authorList>
            <consortium name="RefSeq"/>
        </authorList>
    </citation>
    <scope>IDENTIFICATION</scope>
</reference>
<sequence>MEGLYTLGVSVFSDQGGRKYMEDVTQIVVEPEPGQDDELLPLPAETKQDGGSGRWENIISGTAGCCSSTGPASAVKAVAEWSRCKTRSDSAKRLEQSPARLQRRRCRRSMAFFAVYDGHGGREAAQFARDHLWDFIRKQKGFLSLDPQEVCTAIRKGFVACHHAMWKKLPEWPRTMTGLPSTSGTTASVVIIRGSKMYVAHVGDSGVVVGVQDNPRDDFVRAVEVTQDHKPELPKERERIEGLGGSVINKSGVNRVVWKRPRLTHNGPVRRSTVIDQIPFLAVARALGDLWSYDFYSGKFVVSPEPDTSVHTIDPHRYKYIILGSDGLWNMIPPQDAVSMCQEQEERKGLTGEPGQSCAKMLVNRALGRWRQRMLRADNTSAIVICISSLSGRDSSTVGEEELHLNLAESPCYNSQEIYLMSASPCPSHPIKSLDENPWPRLTCSEPIPSLVCRNASTEKTAEWLSEASRCGLHSGWGPSRDPQMMEENCNKSLALKTFEPYRSGLSVCFSPSNSAHSTADPRNLRTPPSSQTKTAEVEKTSTGIFKRTLEESNSGPALKKPRRNLVRASSSQPESPSITPKRKTSDKLVMRRSLRGQKKLGNPLLHQHRKTICVC</sequence>
<dbReference type="FunCoup" id="A0A6P7ZW57">
    <property type="interactions" value="4190"/>
</dbReference>
<dbReference type="InterPro" id="IPR015655">
    <property type="entry name" value="PP2C"/>
</dbReference>
<comment type="similarity">
    <text evidence="4">Belongs to the PP2C family.</text>
</comment>
<dbReference type="SUPFAM" id="SSF81606">
    <property type="entry name" value="PP2C-like"/>
    <property type="match status" value="1"/>
</dbReference>
<keyword evidence="3 4" id="KW-0904">Protein phosphatase</keyword>
<gene>
    <name evidence="8" type="primary">PPM1D</name>
</gene>
<evidence type="ECO:0000256" key="5">
    <source>
        <dbReference type="SAM" id="MobiDB-lite"/>
    </source>
</evidence>
<evidence type="ECO:0000256" key="2">
    <source>
        <dbReference type="ARBA" id="ARBA00022801"/>
    </source>
</evidence>
<keyword evidence="2 4" id="KW-0378">Hydrolase</keyword>
<dbReference type="InParanoid" id="A0A6P7ZW57"/>
<dbReference type="InterPro" id="IPR001932">
    <property type="entry name" value="PPM-type_phosphatase-like_dom"/>
</dbReference>
<keyword evidence="7" id="KW-1185">Reference proteome</keyword>
<evidence type="ECO:0000256" key="1">
    <source>
        <dbReference type="ARBA" id="ARBA00022723"/>
    </source>
</evidence>
<dbReference type="CDD" id="cd00143">
    <property type="entry name" value="PP2Cc"/>
    <property type="match status" value="1"/>
</dbReference>
<feature type="compositionally biased region" description="Polar residues" evidence="5">
    <location>
        <begin position="568"/>
        <end position="579"/>
    </location>
</feature>
<dbReference type="OrthoDB" id="10025511at2759"/>
<dbReference type="PROSITE" id="PS01032">
    <property type="entry name" value="PPM_1"/>
    <property type="match status" value="1"/>
</dbReference>
<dbReference type="PANTHER" id="PTHR47992">
    <property type="entry name" value="PROTEIN PHOSPHATASE"/>
    <property type="match status" value="1"/>
</dbReference>
<evidence type="ECO:0000259" key="6">
    <source>
        <dbReference type="PROSITE" id="PS51746"/>
    </source>
</evidence>
<feature type="domain" description="PPM-type phosphatase" evidence="6">
    <location>
        <begin position="95"/>
        <end position="387"/>
    </location>
</feature>
<dbReference type="KEGG" id="muo:115482484"/>